<dbReference type="PANTHER" id="PTHR11487">
    <property type="entry name" value="THIOESTERASE"/>
    <property type="match status" value="1"/>
</dbReference>
<dbReference type="EMBL" id="JACHCC010000002">
    <property type="protein sequence ID" value="MBB6498880.1"/>
    <property type="molecule type" value="Genomic_DNA"/>
</dbReference>
<sequence>MKKHQLILLHFAGGNSHSFNFMLPYLQDFEIIPLELPGRGRRIGEELLKDFDLAALDIYKQVIGKLNSSKFIIYGHSMGAYLALKVASLLEKANKAPSYIFVSGNAGPGLENKTTRYLLGREDFIVELKKLGGIPDEVFEYEDMLDFFLPVLRADFEISERNKAEVDTLISSPIYAMMGDQETKVEHITNWKNFTKSHFGYKIFEGGHFFIHKDYQEVARLIKDKSRLVL</sequence>
<protein>
    <submittedName>
        <fullName evidence="3">Surfactin synthase thioesterase subunit</fullName>
    </submittedName>
</protein>
<comment type="similarity">
    <text evidence="1">Belongs to the thioesterase family.</text>
</comment>
<dbReference type="Gene3D" id="3.40.50.1820">
    <property type="entry name" value="alpha/beta hydrolase"/>
    <property type="match status" value="1"/>
</dbReference>
<evidence type="ECO:0000313" key="3">
    <source>
        <dbReference type="EMBL" id="MBB6498880.1"/>
    </source>
</evidence>
<evidence type="ECO:0000259" key="2">
    <source>
        <dbReference type="Pfam" id="PF00975"/>
    </source>
</evidence>
<accession>A0A7X0J0K0</accession>
<dbReference type="RefSeq" id="WP_184623386.1">
    <property type="nucleotide sequence ID" value="NZ_JACHCC010000002.1"/>
</dbReference>
<comment type="caution">
    <text evidence="3">The sequence shown here is derived from an EMBL/GenBank/DDBJ whole genome shotgun (WGS) entry which is preliminary data.</text>
</comment>
<feature type="domain" description="Thioesterase" evidence="2">
    <location>
        <begin position="5"/>
        <end position="225"/>
    </location>
</feature>
<dbReference type="GO" id="GO:0008610">
    <property type="term" value="P:lipid biosynthetic process"/>
    <property type="evidence" value="ECO:0007669"/>
    <property type="project" value="TreeGrafter"/>
</dbReference>
<dbReference type="PANTHER" id="PTHR11487:SF0">
    <property type="entry name" value="S-ACYL FATTY ACID SYNTHASE THIOESTERASE, MEDIUM CHAIN"/>
    <property type="match status" value="1"/>
</dbReference>
<reference evidence="3 4" key="1">
    <citation type="submission" date="2020-08" db="EMBL/GenBank/DDBJ databases">
        <title>Genomic Encyclopedia of Type Strains, Phase IV (KMG-V): Genome sequencing to study the core and pangenomes of soil and plant-associated prokaryotes.</title>
        <authorList>
            <person name="Whitman W."/>
        </authorList>
    </citation>
    <scope>NUCLEOTIDE SEQUENCE [LARGE SCALE GENOMIC DNA]</scope>
    <source>
        <strain evidence="3 4">M2T3</strain>
    </source>
</reference>
<dbReference type="InterPro" id="IPR029058">
    <property type="entry name" value="AB_hydrolase_fold"/>
</dbReference>
<dbReference type="InterPro" id="IPR001031">
    <property type="entry name" value="Thioesterase"/>
</dbReference>
<proteinExistence type="inferred from homology"/>
<evidence type="ECO:0000256" key="1">
    <source>
        <dbReference type="ARBA" id="ARBA00007169"/>
    </source>
</evidence>
<dbReference type="AlphaFoldDB" id="A0A7X0J0K0"/>
<dbReference type="Pfam" id="PF00975">
    <property type="entry name" value="Thioesterase"/>
    <property type="match status" value="1"/>
</dbReference>
<gene>
    <name evidence="3" type="ORF">HDF25_001017</name>
</gene>
<name>A0A7X0J0K0_9SPHI</name>
<evidence type="ECO:0000313" key="4">
    <source>
        <dbReference type="Proteomes" id="UP000521017"/>
    </source>
</evidence>
<dbReference type="InterPro" id="IPR012223">
    <property type="entry name" value="TEII"/>
</dbReference>
<dbReference type="Proteomes" id="UP000521017">
    <property type="component" value="Unassembled WGS sequence"/>
</dbReference>
<organism evidence="3 4">
    <name type="scientific">Pedobacter cryoconitis</name>
    <dbReference type="NCBI Taxonomy" id="188932"/>
    <lineage>
        <taxon>Bacteria</taxon>
        <taxon>Pseudomonadati</taxon>
        <taxon>Bacteroidota</taxon>
        <taxon>Sphingobacteriia</taxon>
        <taxon>Sphingobacteriales</taxon>
        <taxon>Sphingobacteriaceae</taxon>
        <taxon>Pedobacter</taxon>
    </lineage>
</organism>
<dbReference type="SUPFAM" id="SSF53474">
    <property type="entry name" value="alpha/beta-Hydrolases"/>
    <property type="match status" value="1"/>
</dbReference>